<reference evidence="1" key="2">
    <citation type="submission" date="2020-05" db="UniProtKB">
        <authorList>
            <consortium name="EnsemblMetazoa"/>
        </authorList>
    </citation>
    <scope>IDENTIFICATION</scope>
    <source>
        <strain evidence="1">IAEA</strain>
    </source>
</reference>
<dbReference type="Proteomes" id="UP000092460">
    <property type="component" value="Unassembled WGS sequence"/>
</dbReference>
<keyword evidence="2" id="KW-1185">Reference proteome</keyword>
<proteinExistence type="predicted"/>
<evidence type="ECO:0000313" key="1">
    <source>
        <dbReference type="EnsemblMetazoa" id="GPPI026129-PA"/>
    </source>
</evidence>
<dbReference type="EMBL" id="JXJN01012213">
    <property type="status" value="NOT_ANNOTATED_CDS"/>
    <property type="molecule type" value="Genomic_DNA"/>
</dbReference>
<accession>A0A1B0BD01</accession>
<sequence>MINDGFNAQQRKKQNKLRTDFLCRLRNMQKEIKLKLYVVEESIMVAGVEHTHTYAHAHTNTNILTMMMK</sequence>
<protein>
    <submittedName>
        <fullName evidence="1">Uncharacterized protein</fullName>
    </submittedName>
</protein>
<dbReference type="VEuPathDB" id="VectorBase:GPPI026129"/>
<reference evidence="2" key="1">
    <citation type="submission" date="2015-01" db="EMBL/GenBank/DDBJ databases">
        <authorList>
            <person name="Aksoy S."/>
            <person name="Warren W."/>
            <person name="Wilson R.K."/>
        </authorList>
    </citation>
    <scope>NUCLEOTIDE SEQUENCE [LARGE SCALE GENOMIC DNA]</scope>
    <source>
        <strain evidence="2">IAEA</strain>
    </source>
</reference>
<dbReference type="EnsemblMetazoa" id="GPPI026129-RA">
    <property type="protein sequence ID" value="GPPI026129-PA"/>
    <property type="gene ID" value="GPPI026129"/>
</dbReference>
<dbReference type="AlphaFoldDB" id="A0A1B0BD01"/>
<evidence type="ECO:0000313" key="2">
    <source>
        <dbReference type="Proteomes" id="UP000092460"/>
    </source>
</evidence>
<name>A0A1B0BD01_9MUSC</name>
<organism evidence="1 2">
    <name type="scientific">Glossina palpalis gambiensis</name>
    <dbReference type="NCBI Taxonomy" id="67801"/>
    <lineage>
        <taxon>Eukaryota</taxon>
        <taxon>Metazoa</taxon>
        <taxon>Ecdysozoa</taxon>
        <taxon>Arthropoda</taxon>
        <taxon>Hexapoda</taxon>
        <taxon>Insecta</taxon>
        <taxon>Pterygota</taxon>
        <taxon>Neoptera</taxon>
        <taxon>Endopterygota</taxon>
        <taxon>Diptera</taxon>
        <taxon>Brachycera</taxon>
        <taxon>Muscomorpha</taxon>
        <taxon>Hippoboscoidea</taxon>
        <taxon>Glossinidae</taxon>
        <taxon>Glossina</taxon>
    </lineage>
</organism>